<evidence type="ECO:0000313" key="2">
    <source>
        <dbReference type="Proteomes" id="UP000814140"/>
    </source>
</evidence>
<dbReference type="Proteomes" id="UP000814140">
    <property type="component" value="Unassembled WGS sequence"/>
</dbReference>
<reference evidence="1" key="1">
    <citation type="submission" date="2021-03" db="EMBL/GenBank/DDBJ databases">
        <authorList>
            <consortium name="DOE Joint Genome Institute"/>
            <person name="Ahrendt S."/>
            <person name="Looney B.P."/>
            <person name="Miyauchi S."/>
            <person name="Morin E."/>
            <person name="Drula E."/>
            <person name="Courty P.E."/>
            <person name="Chicoki N."/>
            <person name="Fauchery L."/>
            <person name="Kohler A."/>
            <person name="Kuo A."/>
            <person name="Labutti K."/>
            <person name="Pangilinan J."/>
            <person name="Lipzen A."/>
            <person name="Riley R."/>
            <person name="Andreopoulos W."/>
            <person name="He G."/>
            <person name="Johnson J."/>
            <person name="Barry K.W."/>
            <person name="Grigoriev I.V."/>
            <person name="Nagy L."/>
            <person name="Hibbett D."/>
            <person name="Henrissat B."/>
            <person name="Matheny P.B."/>
            <person name="Labbe J."/>
            <person name="Martin F."/>
        </authorList>
    </citation>
    <scope>NUCLEOTIDE SEQUENCE</scope>
    <source>
        <strain evidence="1">HHB10654</strain>
    </source>
</reference>
<sequence length="209" mass="22878">MFDLMIRGPPSVLPDRNRLVPVSALRNVLDGDTTAHCVAEDTVFIDHSKSAPSSFVVQSRRMSASPSPPATPTPFMSSTPFPCNISSHEGTGSHRSLQDELIAAVHLDEPRASDELNDMFFHSERTLQDELIAAAHLHDPRASDELDDMFFHSERTMTLRALQDELLDVAPCASGGIASVRQDTGFVYECSRGCSLIQDTPEYGKPHSA</sequence>
<evidence type="ECO:0000313" key="1">
    <source>
        <dbReference type="EMBL" id="KAI0055845.1"/>
    </source>
</evidence>
<accession>A0ACB8SIT1</accession>
<proteinExistence type="predicted"/>
<gene>
    <name evidence="1" type="ORF">BV25DRAFT_1921468</name>
</gene>
<organism evidence="1 2">
    <name type="scientific">Artomyces pyxidatus</name>
    <dbReference type="NCBI Taxonomy" id="48021"/>
    <lineage>
        <taxon>Eukaryota</taxon>
        <taxon>Fungi</taxon>
        <taxon>Dikarya</taxon>
        <taxon>Basidiomycota</taxon>
        <taxon>Agaricomycotina</taxon>
        <taxon>Agaricomycetes</taxon>
        <taxon>Russulales</taxon>
        <taxon>Auriscalpiaceae</taxon>
        <taxon>Artomyces</taxon>
    </lineage>
</organism>
<protein>
    <submittedName>
        <fullName evidence="1">Uncharacterized protein</fullName>
    </submittedName>
</protein>
<keyword evidence="2" id="KW-1185">Reference proteome</keyword>
<reference evidence="1" key="2">
    <citation type="journal article" date="2022" name="New Phytol.">
        <title>Evolutionary transition to the ectomycorrhizal habit in the genomes of a hyperdiverse lineage of mushroom-forming fungi.</title>
        <authorList>
            <person name="Looney B."/>
            <person name="Miyauchi S."/>
            <person name="Morin E."/>
            <person name="Drula E."/>
            <person name="Courty P.E."/>
            <person name="Kohler A."/>
            <person name="Kuo A."/>
            <person name="LaButti K."/>
            <person name="Pangilinan J."/>
            <person name="Lipzen A."/>
            <person name="Riley R."/>
            <person name="Andreopoulos W."/>
            <person name="He G."/>
            <person name="Johnson J."/>
            <person name="Nolan M."/>
            <person name="Tritt A."/>
            <person name="Barry K.W."/>
            <person name="Grigoriev I.V."/>
            <person name="Nagy L.G."/>
            <person name="Hibbett D."/>
            <person name="Henrissat B."/>
            <person name="Matheny P.B."/>
            <person name="Labbe J."/>
            <person name="Martin F.M."/>
        </authorList>
    </citation>
    <scope>NUCLEOTIDE SEQUENCE</scope>
    <source>
        <strain evidence="1">HHB10654</strain>
    </source>
</reference>
<name>A0ACB8SIT1_9AGAM</name>
<comment type="caution">
    <text evidence="1">The sequence shown here is derived from an EMBL/GenBank/DDBJ whole genome shotgun (WGS) entry which is preliminary data.</text>
</comment>
<dbReference type="EMBL" id="MU277277">
    <property type="protein sequence ID" value="KAI0055845.1"/>
    <property type="molecule type" value="Genomic_DNA"/>
</dbReference>